<accession>A0ABW7N5E3</accession>
<evidence type="ECO:0000256" key="4">
    <source>
        <dbReference type="ARBA" id="ARBA00023136"/>
    </source>
</evidence>
<organism evidence="8 9">
    <name type="scientific">Marinoscillum luteum</name>
    <dbReference type="NCBI Taxonomy" id="861051"/>
    <lineage>
        <taxon>Bacteria</taxon>
        <taxon>Pseudomonadati</taxon>
        <taxon>Bacteroidota</taxon>
        <taxon>Cytophagia</taxon>
        <taxon>Cytophagales</taxon>
        <taxon>Reichenbachiellaceae</taxon>
        <taxon>Marinoscillum</taxon>
    </lineage>
</organism>
<evidence type="ECO:0000256" key="5">
    <source>
        <dbReference type="ARBA" id="ARBA00023237"/>
    </source>
</evidence>
<dbReference type="PROSITE" id="PS51257">
    <property type="entry name" value="PROKAR_LIPOPROTEIN"/>
    <property type="match status" value="1"/>
</dbReference>
<evidence type="ECO:0000313" key="8">
    <source>
        <dbReference type="EMBL" id="MFH6982813.1"/>
    </source>
</evidence>
<evidence type="ECO:0000256" key="3">
    <source>
        <dbReference type="ARBA" id="ARBA00022729"/>
    </source>
</evidence>
<dbReference type="RefSeq" id="WP_395416451.1">
    <property type="nucleotide sequence ID" value="NZ_JBIPKE010000013.1"/>
</dbReference>
<evidence type="ECO:0000256" key="2">
    <source>
        <dbReference type="ARBA" id="ARBA00006275"/>
    </source>
</evidence>
<keyword evidence="3" id="KW-0732">Signal</keyword>
<dbReference type="Pfam" id="PF07980">
    <property type="entry name" value="SusD_RagB"/>
    <property type="match status" value="1"/>
</dbReference>
<dbReference type="SUPFAM" id="SSF48452">
    <property type="entry name" value="TPR-like"/>
    <property type="match status" value="1"/>
</dbReference>
<keyword evidence="9" id="KW-1185">Reference proteome</keyword>
<keyword evidence="5" id="KW-0998">Cell outer membrane</keyword>
<dbReference type="InterPro" id="IPR012944">
    <property type="entry name" value="SusD_RagB_dom"/>
</dbReference>
<comment type="subcellular location">
    <subcellularLocation>
        <location evidence="1">Cell outer membrane</location>
    </subcellularLocation>
</comment>
<dbReference type="CDD" id="cd08977">
    <property type="entry name" value="SusD"/>
    <property type="match status" value="1"/>
</dbReference>
<feature type="domain" description="RagB/SusD" evidence="6">
    <location>
        <begin position="271"/>
        <end position="523"/>
    </location>
</feature>
<evidence type="ECO:0000313" key="9">
    <source>
        <dbReference type="Proteomes" id="UP001610063"/>
    </source>
</evidence>
<evidence type="ECO:0000256" key="1">
    <source>
        <dbReference type="ARBA" id="ARBA00004442"/>
    </source>
</evidence>
<keyword evidence="4" id="KW-0472">Membrane</keyword>
<dbReference type="Pfam" id="PF14322">
    <property type="entry name" value="SusD-like_3"/>
    <property type="match status" value="1"/>
</dbReference>
<gene>
    <name evidence="8" type="ORF">ACHKAR_05165</name>
</gene>
<protein>
    <submittedName>
        <fullName evidence="8">RagB/SusD family nutrient uptake outer membrane protein</fullName>
    </submittedName>
</protein>
<feature type="domain" description="SusD-like N-terminal" evidence="7">
    <location>
        <begin position="70"/>
        <end position="211"/>
    </location>
</feature>
<evidence type="ECO:0000259" key="7">
    <source>
        <dbReference type="Pfam" id="PF14322"/>
    </source>
</evidence>
<proteinExistence type="inferred from homology"/>
<name>A0ABW7N5E3_9BACT</name>
<comment type="caution">
    <text evidence="8">The sequence shown here is derived from an EMBL/GenBank/DDBJ whole genome shotgun (WGS) entry which is preliminary data.</text>
</comment>
<dbReference type="EMBL" id="JBIPKE010000013">
    <property type="protein sequence ID" value="MFH6982813.1"/>
    <property type="molecule type" value="Genomic_DNA"/>
</dbReference>
<dbReference type="Gene3D" id="1.25.40.390">
    <property type="match status" value="1"/>
</dbReference>
<dbReference type="Proteomes" id="UP001610063">
    <property type="component" value="Unassembled WGS sequence"/>
</dbReference>
<evidence type="ECO:0000259" key="6">
    <source>
        <dbReference type="Pfam" id="PF07980"/>
    </source>
</evidence>
<reference evidence="8 9" key="1">
    <citation type="journal article" date="2013" name="Int. J. Syst. Evol. Microbiol.">
        <title>Marinoscillum luteum sp. nov., isolated from marine sediment.</title>
        <authorList>
            <person name="Cha I.T."/>
            <person name="Park S.J."/>
            <person name="Kim S.J."/>
            <person name="Kim J.G."/>
            <person name="Jung M.Y."/>
            <person name="Shin K.S."/>
            <person name="Kwon K.K."/>
            <person name="Yang S.H."/>
            <person name="Seo Y.S."/>
            <person name="Rhee S.K."/>
        </authorList>
    </citation>
    <scope>NUCLEOTIDE SEQUENCE [LARGE SCALE GENOMIC DNA]</scope>
    <source>
        <strain evidence="8 9">KCTC 23939</strain>
    </source>
</reference>
<dbReference type="InterPro" id="IPR011990">
    <property type="entry name" value="TPR-like_helical_dom_sf"/>
</dbReference>
<sequence>MKRIITYLVVIAVISSCADLDLVPKDAQSELNYWQTEEDARIFLNSMYADLMSADSYLLLSALSDDAYTRAQEGYRNIANGNYDASNGVVRGMWSGRYASIRRSNIFLNNINNVVEISEEKRAAYIAEARFIRAWHYFYLIELFGDVPFITDEISIEESLEVTRTDEAEILGFIYDELDLAISDLPSDVAGDQQGRITSGAAIAFKSRVHLYNGQHSEAAALAGQLIDEYALFPNYGGLFNMANENNEEVILSLQYVPVDREHGIQYFLIPPSLGGYANFSPLQELVDSYPMANGLAIDDPLSGYDESNPYQNRDPRLSATIIHDEYSLTDFSGNEVTIDTSPGAEPNGLNFSSNSTPTGYYVSKFYDQQARNVSNSGLNLIVIRYAEVLLNYAEAKIESGTFTSADWNNTVRQIRERAGLSGAAALNYPGNDQEALRTIVRNERRLELAFEAGHRFFDIRRWQIADEVLDGWAHGIQTNVSPQDDGYERVDLRTFDTDKHYLWPIPQSERDINDKLSQNPNW</sequence>
<dbReference type="InterPro" id="IPR033985">
    <property type="entry name" value="SusD-like_N"/>
</dbReference>
<comment type="similarity">
    <text evidence="2">Belongs to the SusD family.</text>
</comment>